<name>A0A1H3I560_9PROT</name>
<sequence length="127" mass="14629">MAITLNHTIVPSRDNQTSADFYCDLFGFEYLGEFSHFIVVRVNDTLCLDFDNSDKFESHHYAFKVTEQEFDEILSRLQAAHLKYGSGPSEAENMQINHHYGGRGVYFRDPSGHLLEILTVDYEIPPH</sequence>
<keyword evidence="3" id="KW-1185">Reference proteome</keyword>
<dbReference type="CDD" id="cd08351">
    <property type="entry name" value="ChaP_like"/>
    <property type="match status" value="1"/>
</dbReference>
<dbReference type="SUPFAM" id="SSF54593">
    <property type="entry name" value="Glyoxalase/Bleomycin resistance protein/Dihydroxybiphenyl dioxygenase"/>
    <property type="match status" value="1"/>
</dbReference>
<organism evidence="2 3">
    <name type="scientific">Nitrosomonas halophila</name>
    <dbReference type="NCBI Taxonomy" id="44576"/>
    <lineage>
        <taxon>Bacteria</taxon>
        <taxon>Pseudomonadati</taxon>
        <taxon>Pseudomonadota</taxon>
        <taxon>Betaproteobacteria</taxon>
        <taxon>Nitrosomonadales</taxon>
        <taxon>Nitrosomonadaceae</taxon>
        <taxon>Nitrosomonas</taxon>
    </lineage>
</organism>
<proteinExistence type="predicted"/>
<evidence type="ECO:0000313" key="2">
    <source>
        <dbReference type="EMBL" id="SDY22830.1"/>
    </source>
</evidence>
<dbReference type="PROSITE" id="PS51819">
    <property type="entry name" value="VOC"/>
    <property type="match status" value="1"/>
</dbReference>
<dbReference type="InterPro" id="IPR004360">
    <property type="entry name" value="Glyas_Fos-R_dOase_dom"/>
</dbReference>
<keyword evidence="2" id="KW-0560">Oxidoreductase</keyword>
<evidence type="ECO:0000259" key="1">
    <source>
        <dbReference type="PROSITE" id="PS51819"/>
    </source>
</evidence>
<dbReference type="InterPro" id="IPR029068">
    <property type="entry name" value="Glyas_Bleomycin-R_OHBP_Dase"/>
</dbReference>
<dbReference type="STRING" id="44576.SAMN05421881_102417"/>
<dbReference type="AlphaFoldDB" id="A0A1H3I560"/>
<dbReference type="Pfam" id="PF00903">
    <property type="entry name" value="Glyoxalase"/>
    <property type="match status" value="1"/>
</dbReference>
<keyword evidence="2" id="KW-0223">Dioxygenase</keyword>
<dbReference type="Gene3D" id="3.10.180.10">
    <property type="entry name" value="2,3-Dihydroxybiphenyl 1,2-Dioxygenase, domain 1"/>
    <property type="match status" value="1"/>
</dbReference>
<dbReference type="OrthoDB" id="9812656at2"/>
<dbReference type="Proteomes" id="UP000198640">
    <property type="component" value="Unassembled WGS sequence"/>
</dbReference>
<feature type="domain" description="VOC" evidence="1">
    <location>
        <begin position="4"/>
        <end position="120"/>
    </location>
</feature>
<dbReference type="InterPro" id="IPR037523">
    <property type="entry name" value="VOC_core"/>
</dbReference>
<dbReference type="GO" id="GO:0051213">
    <property type="term" value="F:dioxygenase activity"/>
    <property type="evidence" value="ECO:0007669"/>
    <property type="project" value="UniProtKB-KW"/>
</dbReference>
<protein>
    <submittedName>
        <fullName evidence="2">Catechol 2,3-dioxygenase</fullName>
    </submittedName>
</protein>
<accession>A0A1H3I560</accession>
<evidence type="ECO:0000313" key="3">
    <source>
        <dbReference type="Proteomes" id="UP000198640"/>
    </source>
</evidence>
<dbReference type="RefSeq" id="WP_090413807.1">
    <property type="nucleotide sequence ID" value="NZ_FNOY01000024.1"/>
</dbReference>
<reference evidence="2 3" key="1">
    <citation type="submission" date="2016-10" db="EMBL/GenBank/DDBJ databases">
        <authorList>
            <person name="de Groot N.N."/>
        </authorList>
    </citation>
    <scope>NUCLEOTIDE SEQUENCE [LARGE SCALE GENOMIC DNA]</scope>
    <source>
        <strain evidence="2 3">Nm1</strain>
    </source>
</reference>
<dbReference type="EMBL" id="FNOY01000024">
    <property type="protein sequence ID" value="SDY22830.1"/>
    <property type="molecule type" value="Genomic_DNA"/>
</dbReference>
<gene>
    <name evidence="2" type="ORF">SAMN05421881_102417</name>
</gene>